<dbReference type="SUPFAM" id="SSF51126">
    <property type="entry name" value="Pectin lyase-like"/>
    <property type="match status" value="1"/>
</dbReference>
<dbReference type="PANTHER" id="PTHR12338:SF8">
    <property type="entry name" value="HEME_HEMOPEXIN-BINDING PROTEIN"/>
    <property type="match status" value="1"/>
</dbReference>
<reference evidence="6" key="1">
    <citation type="submission" date="2006-09" db="EMBL/GenBank/DDBJ databases">
        <title>Complete sequence of Rhodopseudomonas palustris BisA53.</title>
        <authorList>
            <consortium name="US DOE Joint Genome Institute"/>
            <person name="Copeland A."/>
            <person name="Lucas S."/>
            <person name="Lapidus A."/>
            <person name="Barry K."/>
            <person name="Detter J.C."/>
            <person name="Glavina del Rio T."/>
            <person name="Hammon N."/>
            <person name="Israni S."/>
            <person name="Dalin E."/>
            <person name="Tice H."/>
            <person name="Pitluck S."/>
            <person name="Chain P."/>
            <person name="Malfatti S."/>
            <person name="Shin M."/>
            <person name="Vergez L."/>
            <person name="Schmutz J."/>
            <person name="Larimer F."/>
            <person name="Land M."/>
            <person name="Hauser L."/>
            <person name="Pelletier D.A."/>
            <person name="Kyrpides N."/>
            <person name="Kim E."/>
            <person name="Harwood C.S."/>
            <person name="Oda Y."/>
            <person name="Richardson P."/>
        </authorList>
    </citation>
    <scope>NUCLEOTIDE SEQUENCE [LARGE SCALE GENOMIC DNA]</scope>
    <source>
        <strain evidence="6">BisA53</strain>
    </source>
</reference>
<dbReference type="PANTHER" id="PTHR12338">
    <property type="entry name" value="AUTOTRANSPORTER"/>
    <property type="match status" value="1"/>
</dbReference>
<comment type="subcellular location">
    <subcellularLocation>
        <location evidence="1">Secreted</location>
    </subcellularLocation>
</comment>
<dbReference type="Pfam" id="PF12545">
    <property type="entry name" value="DUF3739"/>
    <property type="match status" value="1"/>
</dbReference>
<feature type="region of interest" description="Disordered" evidence="4">
    <location>
        <begin position="4299"/>
        <end position="4329"/>
    </location>
</feature>
<dbReference type="SMART" id="SM00912">
    <property type="entry name" value="Haemagg_act"/>
    <property type="match status" value="1"/>
</dbReference>
<dbReference type="HOGENOM" id="CLU_000163_1_0_5"/>
<protein>
    <submittedName>
        <fullName evidence="6">Filamentous haemagglutinin family outer membrane protein</fullName>
    </submittedName>
</protein>
<dbReference type="InterPro" id="IPR021026">
    <property type="entry name" value="Filamn_hemagglutn_DUF3739"/>
</dbReference>
<dbReference type="InterPro" id="IPR008638">
    <property type="entry name" value="FhaB/CdiA-like_TPS"/>
</dbReference>
<dbReference type="GO" id="GO:0005576">
    <property type="term" value="C:extracellular region"/>
    <property type="evidence" value="ECO:0007669"/>
    <property type="project" value="UniProtKB-SubCell"/>
</dbReference>
<gene>
    <name evidence="6" type="ordered locus">RPE_2639</name>
</gene>
<dbReference type="eggNOG" id="COG3210">
    <property type="taxonomic scope" value="Bacteria"/>
</dbReference>
<dbReference type="Pfam" id="PF05860">
    <property type="entry name" value="TPS"/>
    <property type="match status" value="1"/>
</dbReference>
<feature type="region of interest" description="Disordered" evidence="4">
    <location>
        <begin position="1"/>
        <end position="24"/>
    </location>
</feature>
<sequence>MPVTFRRKSKSMSVHTGSTPSSFSRCSYSHRYGRPALLAGASALALMLAMPAHARSPTGSGGTVSAPTIASDAAAQAAQQAAGAARQTKDSLARAVRAVQDMQAVQAAARAAAAARQTSATAPVTVPNGLAIGGLDPNPAAGWSGANGPTQGVDASGQTQVGIRQTSAQAILNWKSFNVGAQTTLTFDQQGNANWVALNRVTAATAPSQILGNIKADGQVYVINQSGIIFGGNSQINVGALIGSTADLSDSQFRNSGIYSTQADNSYTPSFKVAGGKVVVEAGASISTSAPASVTSGGGYVLLIGSEVSNAGSISTPKGQTMLAAGENFILRKGFGTDANQFSTTNGNEIATVIAAGSSAGRVTNTGIVLSQQGDITLAGRVVTQDGVLLSTTSVNQRGTIHLLNAASDAGGSVTMTGKSLSWILPELDSNDTALNAQRDALIAASGLNPLPAQFNNLSRLTDRRDQSRVEIVTGGLVNFQNGSLTVAQGGQVAVSAGTRVFAEAGSVIDVSGVQGAVLPMSANQVQVNVQGSELRDSPENRDNGALINKNVWIDIRDLTFVAAGTGGYAGERYYTKGGLLEVGGYLANTAHTIGEWAALGGTITLSAPEVIAQQGAKFDISGGSVSYQGGWIYSTVLIGTDGRRYTFDNAPADTKFVAAGGGFVRTHHIQGKVVDALTEVWTSILSRGTLARWEEGYTVGRDAGRLNLSTPTAIFEADLIADIITGERQTSARAAGVTDGYKQVQNAAPLEGTLGLGRYDATANQVAAYGSDVRFSDVADISAGLSATNALPAVRTDTAWFDVDRINEAHLGGLDIGTSGSITIDRAITLADGGKINLNAAVVDIKADVTARGGSIVIDNVLAGAAAGGRGAYAVLLKNGLSSITLYDGATLDLRGLWVNAAQDDADEPELAFINGGSVTLRSTHDVTLQAGSVIDVSSGAAILASGKTKGGRGGDVTLIADQQNSTVTANGLLTLDGTIRAYGVSGGGTLRIESGTAIAIGGKVLATDGVLGAGETAPADLVLLEDYQVKAGEVLPASYSYQATWFQPGDTLTAKPVIEKVTLAADWTPPKTSDPYVTYPIETGADKKGPRYIISYWTTTVIPAGTVVSINTYYTGALFGYTLPAAVFPNGLPSATTFTRTVAAGTLAPSDGTIAAGTLIAAGTVLQRSAAVKEILQIDASLFQSGFSSYDINGRQGVVVAAGAQLDVAMPVYRLTDAAFSVATGEDPSRALSLWTPPEWTEDAGKSSLTQRGGASLTLRSNVGEGTLTTASGPISIQTGASIRVDAGQSISLQAKDFTIDGTLTAPGGTISLTQASASLNQGTGDNKPGLIWIGDDAVLDVAARAVTATNARGETYGVVGNGGSILIGGAVDWETTGESSTLNAFVVIRPGALLDASGASAVLDIAGSGLPRTSTPVEVASNGGSIVIKSSNGLYLDGTLRAAAGGANAAGGTLALALEAPNYLRSSTSGDVLRHRELVIADIQGDSAIADADTMAEAKAGLVTGTARLGVDRIKAGGFGTLSLLSDGLISFDGNVTLAMSQSLSLYAGAFALGANAAADSRVSLAGPYLRLAGVTRIAKDLYTLPAVRWDEGYGTPSQQSSSAVFSVAADLLDIRDRVVFGIHQSINTQAETYTLDRRGFALVDLLSRGDVRMLGGTGTKGAQLQTPGNITVTAAQIYPATKTTGSITAGYIAGSDALLLAGSVLTIQRYGDTDPEVPYSAFGVLTLAADTVNQGGVVRAPFGRIVLGGVSSGGDPKSDTIHLLAGSITSVSGVGLVMPYGGSVDGTSYAYNGATVAIAGAGISLNGLHIDADAGSLIDLSGGGQLTGAGFVSGRGGSVNILTTPLVNANPGFGYSAKGDQVYAIVPSSSAAYAPVVQEAGFGLPSVGRQITIPEGVPGLAAGTYTLMPATYALLPGAYRVELGSSVSPAITGVATTGSGSYIVSAYLSVANTAIRSSLPNRVIITAADQVRSHSSFNETTYNAHVLANAATNSVARGWMTVDAGGLYMQLAKAGVGDDRMQLLFDGALRIRAEAGSDGYSGAVSISGISEILATGQGATPAMAAASVSADELSKLDAPRLMLNNGYFGDIVLRSGARLSAAEIVFYSRGRSWRQERGAITIEEGATISTIGRGSTGTDTSAPYLVDAGMLIVSNGMITLLRDGTDAADVDITIGACVTAGCNLTTTIASEGTIGLMTAGTVTVADNVSYGTRNLVLGLSAINLGSDASIATAAAAARLPTGLTLNQAVLSRLLAGNTAIGAPALETLTLSASDAVNVFGDVALDASTLDRLVLTTPAIYGYGSAGSTATIRANEFVWTGSSSAPGAAMADMLGDGTLNIVANRVVFGYGPNTRPSTTVVDNRIALGFANVNVAAADYVTSTNKSTLGVYARQGAHDAVTGYQYSGGNLTITAPLVTGAASSVNTITAGGDIRVVGSGGTAASVDELGATLKLTGANITVDTSVVLPSGRLELTAAGDILLGDNSRLDLSGRAVVFFDVTKYSWGGDLVMTSSAGNISQAAGSVIDVSAQYNSGGTATVTALGASAGHVDLAGAFRGGTTGYYDAGGTYVPYDAAELGVYTQTLADFAGLNARLNAGEVFGARRFQIKQGSLVVGNEVKAREVEITLDGGSLTVNGTIDASGYQVGTIRLAAMGDLTINGTLDAHGTGMRFDSYGKIIEAPNRAIVDLTTRYGTLTLTSNAAIDLRAGTDVAFGTGTYRNDGVARGTLTLNAPRLGGSGVAAGTRGVDGANDVAVNVQGTPLIRGAKTIAVNAFRIYDDAPLAAAPDVTGYKPQEITQSYLADLDSDSVAFINAALANTSLSNRLAGLGSYHLRPGVDIVSKVSADNPNGDLTVAGDLDLSGYRYGPNADRNVNSATYGFGEPGAINIRAVGNLNIHGSINDGFAPPPSTPDDVKGWLLDEGVVPYGGDLVLATAVTLKTGTVFKKGVTLNYDLPAYFGTERTGATSLPSGTVLPVRATLAGTLALSAGTVVQATIYNADGSVAYAAGMILPNAVTLTAGMQLGAGTVLRSEASFAALVWPKGVPLPVDMTSTAQMTLAAGSLIPAQTNVKLVGGTAVDLRGTTGGIQGRNWALARMLAAGASSSDLTLVAGADLGSANVRARNARGTGDIILADTHYVARYASGGDVLNLSQSGAEALCAVVCGDYGFSVSDLIGKSKAEIATLLGGSWEETVDYYGMPADFWDASKGNIELGLTQKGLDALMVLFGGYLPDGITDPSALLHKTRLEVAALYGVPGYSWDDMIGQYPSNFADPAQNNLGPISLPATTTVVAPSFSVVRTGTGDLSLVAAGSIKMQSLYGVYTAGTATAVAPSYTLARTVTTDGTVLGSGNTDYEAALASYQAWYPDHGGNVLIAAGGDLIGDIYGQSGRASPSSVLTGNWLWRQGSGTAAVDETIATSWWINFGTYVPSRSASNTYNIPDLVGFTGIGALGGGDITIRVDGNAGAITQRSTAGGVTSGVDRSQGLVVAVGSTGRVGADGSLTLTGGGDIDMRIAGALNPNLAITDNVASQKQALGGSLVNLRGTLAVTAASIGGIELIYGLRDSYDTRGADPYAATWSEATSGITVVPGDSAVYLQTLGDLVLGGAGDAGRSVTPSNSAFSVGGIDYASGGGSWFTLWTDHTAINLVSAGGNLTPTTSTGTEGLYNGSANQNSDQNSTDGWFTYPSILRAAALGGSIYYGRDALPFVYSGVTVTLAPSATGSLEMLAADSIYAGQYAFSLSGTGTALPTPFNPAFAGYPTGGAINVIVTNASPNGSHSSGSSNPINGSLFVFGPNDAKIALDRADDADPVRFYAREGDIVGLVTGETVTFLSGTTWLNASAPVVVRAGRDIVAAGLAPGVTAEFGTAINGKSHGNLIVHDDADDVSIFSAGRDILFANIDIAGPGALEISAGRNLYQADKGVITSLGAIAAGDTRPGASIALLAGVGEAGPDYQNLAALYLDPARLAVAGVPLADQPGKVAKTYQKELAAWLQQRYGFAGTDADALAYFGTLAPERQRIFLRQVYFAELTAGGREYNDDTSSRYGSYLRGRNAIAALFPDQDANGQPVVRAGDITMYGASGVRTQKGGDIQTLTPGGRSIIGIEGQVPPATAGLVTQGQGNIQLYSKGSILLGLSRIMTTFGGNIIAWSAEGDINAGRGSKTTVVYTPPRRVYDSYGNVSLSSQVPSSGAGIATLNPIPEVKAGDVDLIAPLGTIDAGEAGIRVSGNANLAALQILNAANIQVQGRSTGIPTVQAPNISVGLAASNATAATQQSVAPAQGGNDRPSVIIVEVLGYGGGDGEPRQQDDKRRKDSERQSYNQNSAVQFVEFGAKP</sequence>
<evidence type="ECO:0000259" key="5">
    <source>
        <dbReference type="SMART" id="SM00912"/>
    </source>
</evidence>
<dbReference type="STRING" id="316055.RPE_2639"/>
<proteinExistence type="predicted"/>
<evidence type="ECO:0000256" key="4">
    <source>
        <dbReference type="SAM" id="MobiDB-lite"/>
    </source>
</evidence>
<feature type="compositionally biased region" description="Basic residues" evidence="4">
    <location>
        <begin position="1"/>
        <end position="10"/>
    </location>
</feature>
<accession>Q07NA8</accession>
<keyword evidence="2" id="KW-0964">Secreted</keyword>
<keyword evidence="3" id="KW-0732">Signal</keyword>
<dbReference type="EMBL" id="CP000463">
    <property type="protein sequence ID" value="ABJ06576.1"/>
    <property type="molecule type" value="Genomic_DNA"/>
</dbReference>
<feature type="compositionally biased region" description="Polar residues" evidence="4">
    <location>
        <begin position="11"/>
        <end position="24"/>
    </location>
</feature>
<evidence type="ECO:0000256" key="2">
    <source>
        <dbReference type="ARBA" id="ARBA00022525"/>
    </source>
</evidence>
<dbReference type="Gene3D" id="2.160.20.10">
    <property type="entry name" value="Single-stranded right-handed beta-helix, Pectin lyase-like"/>
    <property type="match status" value="2"/>
</dbReference>
<name>Q07NA8_RHOP5</name>
<dbReference type="NCBIfam" id="TIGR01901">
    <property type="entry name" value="adhes_NPXG"/>
    <property type="match status" value="1"/>
</dbReference>
<organism evidence="6">
    <name type="scientific">Rhodopseudomonas palustris (strain BisA53)</name>
    <dbReference type="NCBI Taxonomy" id="316055"/>
    <lineage>
        <taxon>Bacteria</taxon>
        <taxon>Pseudomonadati</taxon>
        <taxon>Pseudomonadota</taxon>
        <taxon>Alphaproteobacteria</taxon>
        <taxon>Hyphomicrobiales</taxon>
        <taxon>Nitrobacteraceae</taxon>
        <taxon>Rhodopseudomonas</taxon>
    </lineage>
</organism>
<feature type="compositionally biased region" description="Basic and acidic residues" evidence="4">
    <location>
        <begin position="4305"/>
        <end position="4320"/>
    </location>
</feature>
<dbReference type="KEGG" id="rpe:RPE_2639"/>
<dbReference type="InterPro" id="IPR012334">
    <property type="entry name" value="Pectin_lyas_fold"/>
</dbReference>
<feature type="domain" description="Filamentous haemagglutinin FhaB/tRNA nuclease CdiA-like TPS" evidence="5">
    <location>
        <begin position="135"/>
        <end position="252"/>
    </location>
</feature>
<evidence type="ECO:0000256" key="3">
    <source>
        <dbReference type="ARBA" id="ARBA00022729"/>
    </source>
</evidence>
<dbReference type="InterPro" id="IPR011050">
    <property type="entry name" value="Pectin_lyase_fold/virulence"/>
</dbReference>
<evidence type="ECO:0000313" key="6">
    <source>
        <dbReference type="EMBL" id="ABJ06576.1"/>
    </source>
</evidence>
<evidence type="ECO:0000256" key="1">
    <source>
        <dbReference type="ARBA" id="ARBA00004613"/>
    </source>
</evidence>
<dbReference type="InterPro" id="IPR050909">
    <property type="entry name" value="Bact_Autotransporter_VF"/>
</dbReference>